<sequence length="120" mass="13466">NTIYKIMKFSQTQVWGVLLLLSFLFSSFQPLFSHPTNDTNSLHHHGLNRKMLSLSPEVKSFNFYSPPPPSTVAANMISSPSKPFYFYSPPPPSTVAANMISSPSKPFYFYSPPPPNQPQV</sequence>
<gene>
    <name evidence="1" type="ORF">F2P56_012566</name>
</gene>
<dbReference type="AlphaFoldDB" id="A0A834CR00"/>
<accession>A0A834CR00</accession>
<reference evidence="1" key="2">
    <citation type="submission" date="2020-03" db="EMBL/GenBank/DDBJ databases">
        <title>Walnut 2.0.</title>
        <authorList>
            <person name="Marrano A."/>
            <person name="Britton M."/>
            <person name="Zimin A.V."/>
            <person name="Zaini P.A."/>
            <person name="Workman R."/>
            <person name="Puiu D."/>
            <person name="Bianco L."/>
            <person name="Allen B.J."/>
            <person name="Troggio M."/>
            <person name="Leslie C.A."/>
            <person name="Timp W."/>
            <person name="Dendekar A."/>
            <person name="Salzberg S.L."/>
            <person name="Neale D.B."/>
        </authorList>
    </citation>
    <scope>NUCLEOTIDE SEQUENCE</scope>
    <source>
        <tissue evidence="1">Leaves</tissue>
    </source>
</reference>
<proteinExistence type="predicted"/>
<dbReference type="Proteomes" id="UP000619265">
    <property type="component" value="Unassembled WGS sequence"/>
</dbReference>
<feature type="non-terminal residue" evidence="1">
    <location>
        <position position="1"/>
    </location>
</feature>
<protein>
    <submittedName>
        <fullName evidence="1">Uncharacterized protein</fullName>
    </submittedName>
</protein>
<dbReference type="EMBL" id="LIHL02000006">
    <property type="protein sequence ID" value="KAF5468414.1"/>
    <property type="molecule type" value="Genomic_DNA"/>
</dbReference>
<name>A0A834CR00_JUGRE</name>
<dbReference type="Gramene" id="Jr06_08310_p1">
    <property type="protein sequence ID" value="cds.Jr06_08310_p1"/>
    <property type="gene ID" value="Jr06_08310"/>
</dbReference>
<evidence type="ECO:0000313" key="1">
    <source>
        <dbReference type="EMBL" id="KAF5468414.1"/>
    </source>
</evidence>
<reference evidence="1" key="1">
    <citation type="submission" date="2015-10" db="EMBL/GenBank/DDBJ databases">
        <authorList>
            <person name="Martinez-Garcia P.J."/>
            <person name="Crepeau M.W."/>
            <person name="Puiu D."/>
            <person name="Gonzalez-Ibeas D."/>
            <person name="Whalen J."/>
            <person name="Stevens K."/>
            <person name="Paul R."/>
            <person name="Butterfield T."/>
            <person name="Britton M."/>
            <person name="Reagan R."/>
            <person name="Chakraborty S."/>
            <person name="Walawage S.L."/>
            <person name="Vasquez-Gross H.A."/>
            <person name="Cardeno C."/>
            <person name="Famula R."/>
            <person name="Pratt K."/>
            <person name="Kuruganti S."/>
            <person name="Aradhya M.K."/>
            <person name="Leslie C.A."/>
            <person name="Dandekar A.M."/>
            <person name="Salzberg S.L."/>
            <person name="Wegrzyn J.L."/>
            <person name="Langley C.H."/>
            <person name="Neale D.B."/>
        </authorList>
    </citation>
    <scope>NUCLEOTIDE SEQUENCE</scope>
    <source>
        <tissue evidence="1">Leaves</tissue>
    </source>
</reference>
<evidence type="ECO:0000313" key="2">
    <source>
        <dbReference type="Proteomes" id="UP000619265"/>
    </source>
</evidence>
<comment type="caution">
    <text evidence="1">The sequence shown here is derived from an EMBL/GenBank/DDBJ whole genome shotgun (WGS) entry which is preliminary data.</text>
</comment>
<organism evidence="1 2">
    <name type="scientific">Juglans regia</name>
    <name type="common">English walnut</name>
    <dbReference type="NCBI Taxonomy" id="51240"/>
    <lineage>
        <taxon>Eukaryota</taxon>
        <taxon>Viridiplantae</taxon>
        <taxon>Streptophyta</taxon>
        <taxon>Embryophyta</taxon>
        <taxon>Tracheophyta</taxon>
        <taxon>Spermatophyta</taxon>
        <taxon>Magnoliopsida</taxon>
        <taxon>eudicotyledons</taxon>
        <taxon>Gunneridae</taxon>
        <taxon>Pentapetalae</taxon>
        <taxon>rosids</taxon>
        <taxon>fabids</taxon>
        <taxon>Fagales</taxon>
        <taxon>Juglandaceae</taxon>
        <taxon>Juglans</taxon>
    </lineage>
</organism>